<gene>
    <name evidence="1" type="ORF">Slin15195_G017900</name>
</gene>
<dbReference type="AlphaFoldDB" id="A0A9Q9AM59"/>
<dbReference type="SMART" id="SM00248">
    <property type="entry name" value="ANK"/>
    <property type="match status" value="3"/>
</dbReference>
<proteinExistence type="predicted"/>
<dbReference type="InterPro" id="IPR036770">
    <property type="entry name" value="Ankyrin_rpt-contain_sf"/>
</dbReference>
<sequence length="331" mass="36234">MFAQLLAQHNLLDVQYQLARMDIRQLVDHGPLHEKISAGPASRNVLPDWQESVRTGDLRVLKDICTQLQADHQALPLHAMLKAALDGRDAEMLKFLFGQGALMDPGLDTISVKEDRRPLYFFRVLVDNGWPTGIRGMTNNLGHGRGVVELLLEHGRIVGVPCLQAAVRTGDVEVLAVLIQNIDPRAKVPSVADYESALYDPGYWTSPNMFSEEPSLTRIIDQASLLQLAALYQELDMVRYLLGLKASVDLTPLPDQSPEGVNGCALHKSVSSAVVGKVPQPELVQVLLDVGGADPLLQDELGRTALEINEGWGHPTTKDAIRSLLLGAVDR</sequence>
<accession>A0A9Q9AM59</accession>
<dbReference type="SUPFAM" id="SSF48403">
    <property type="entry name" value="Ankyrin repeat"/>
    <property type="match status" value="1"/>
</dbReference>
<evidence type="ECO:0000313" key="1">
    <source>
        <dbReference type="EMBL" id="USW48471.1"/>
    </source>
</evidence>
<name>A0A9Q9AM59_9PEZI</name>
<reference evidence="1" key="1">
    <citation type="submission" date="2022-06" db="EMBL/GenBank/DDBJ databases">
        <title>Complete genome sequences of two strains of the flax pathogen Septoria linicola.</title>
        <authorList>
            <person name="Lapalu N."/>
            <person name="Simon A."/>
            <person name="Demenou B."/>
            <person name="Paumier D."/>
            <person name="Guillot M.-P."/>
            <person name="Gout L."/>
            <person name="Valade R."/>
        </authorList>
    </citation>
    <scope>NUCLEOTIDE SEQUENCE</scope>
    <source>
        <strain evidence="1">SE15195</strain>
    </source>
</reference>
<dbReference type="InterPro" id="IPR002110">
    <property type="entry name" value="Ankyrin_rpt"/>
</dbReference>
<dbReference type="Gene3D" id="1.25.40.20">
    <property type="entry name" value="Ankyrin repeat-containing domain"/>
    <property type="match status" value="1"/>
</dbReference>
<organism evidence="1 2">
    <name type="scientific">Septoria linicola</name>
    <dbReference type="NCBI Taxonomy" id="215465"/>
    <lineage>
        <taxon>Eukaryota</taxon>
        <taxon>Fungi</taxon>
        <taxon>Dikarya</taxon>
        <taxon>Ascomycota</taxon>
        <taxon>Pezizomycotina</taxon>
        <taxon>Dothideomycetes</taxon>
        <taxon>Dothideomycetidae</taxon>
        <taxon>Mycosphaerellales</taxon>
        <taxon>Mycosphaerellaceae</taxon>
        <taxon>Septoria</taxon>
    </lineage>
</organism>
<keyword evidence="2" id="KW-1185">Reference proteome</keyword>
<dbReference type="EMBL" id="CP099418">
    <property type="protein sequence ID" value="USW48471.1"/>
    <property type="molecule type" value="Genomic_DNA"/>
</dbReference>
<dbReference type="Proteomes" id="UP001056384">
    <property type="component" value="Chromosome 1"/>
</dbReference>
<evidence type="ECO:0000313" key="2">
    <source>
        <dbReference type="Proteomes" id="UP001056384"/>
    </source>
</evidence>
<protein>
    <submittedName>
        <fullName evidence="1">Ankyrin repeat-containing domain superfamily</fullName>
    </submittedName>
</protein>